<comment type="caution">
    <text evidence="2">The sequence shown here is derived from an EMBL/GenBank/DDBJ whole genome shotgun (WGS) entry which is preliminary data.</text>
</comment>
<evidence type="ECO:0000313" key="3">
    <source>
        <dbReference type="Proteomes" id="UP001163046"/>
    </source>
</evidence>
<name>A0A9X0A339_9CNID</name>
<dbReference type="Proteomes" id="UP001163046">
    <property type="component" value="Unassembled WGS sequence"/>
</dbReference>
<organism evidence="2 3">
    <name type="scientific">Desmophyllum pertusum</name>
    <dbReference type="NCBI Taxonomy" id="174260"/>
    <lineage>
        <taxon>Eukaryota</taxon>
        <taxon>Metazoa</taxon>
        <taxon>Cnidaria</taxon>
        <taxon>Anthozoa</taxon>
        <taxon>Hexacorallia</taxon>
        <taxon>Scleractinia</taxon>
        <taxon>Caryophylliina</taxon>
        <taxon>Caryophylliidae</taxon>
        <taxon>Desmophyllum</taxon>
    </lineage>
</organism>
<feature type="compositionally biased region" description="Pro residues" evidence="1">
    <location>
        <begin position="66"/>
        <end position="81"/>
    </location>
</feature>
<gene>
    <name evidence="2" type="ORF">OS493_016245</name>
</gene>
<reference evidence="2" key="1">
    <citation type="submission" date="2023-01" db="EMBL/GenBank/DDBJ databases">
        <title>Genome assembly of the deep-sea coral Lophelia pertusa.</title>
        <authorList>
            <person name="Herrera S."/>
            <person name="Cordes E."/>
        </authorList>
    </citation>
    <scope>NUCLEOTIDE SEQUENCE</scope>
    <source>
        <strain evidence="2">USNM1676648</strain>
        <tissue evidence="2">Polyp</tissue>
    </source>
</reference>
<sequence>MTCFLIDRMYDFAKYYSRHKVIFDGDDYSEQTPKTPDKTTPESATTTEQPISTPASPSTTEKVTTTPPPTTTASQPPPLPPQHNLQCAQCLRDNHSKLESWDLVTTSTVMWCMPSPKELCSTS</sequence>
<proteinExistence type="predicted"/>
<dbReference type="AlphaFoldDB" id="A0A9X0A339"/>
<dbReference type="EMBL" id="MU825404">
    <property type="protein sequence ID" value="KAJ7391939.1"/>
    <property type="molecule type" value="Genomic_DNA"/>
</dbReference>
<feature type="compositionally biased region" description="Low complexity" evidence="1">
    <location>
        <begin position="56"/>
        <end position="65"/>
    </location>
</feature>
<evidence type="ECO:0000256" key="1">
    <source>
        <dbReference type="SAM" id="MobiDB-lite"/>
    </source>
</evidence>
<feature type="region of interest" description="Disordered" evidence="1">
    <location>
        <begin position="26"/>
        <end position="85"/>
    </location>
</feature>
<protein>
    <submittedName>
        <fullName evidence="2">Uncharacterized protein</fullName>
    </submittedName>
</protein>
<evidence type="ECO:0000313" key="2">
    <source>
        <dbReference type="EMBL" id="KAJ7391939.1"/>
    </source>
</evidence>
<keyword evidence="3" id="KW-1185">Reference proteome</keyword>
<accession>A0A9X0A339</accession>
<feature type="compositionally biased region" description="Polar residues" evidence="1">
    <location>
        <begin position="41"/>
        <end position="55"/>
    </location>
</feature>